<gene>
    <name evidence="1" type="ORF">MJO52_11590</name>
</gene>
<dbReference type="Pfam" id="PF02566">
    <property type="entry name" value="OsmC"/>
    <property type="match status" value="1"/>
</dbReference>
<dbReference type="NCBIfam" id="NF041052">
    <property type="entry name" value="OsmC_like_Se"/>
    <property type="match status" value="1"/>
</dbReference>
<organism evidence="1 2">
    <name type="scientific">Microbulbifer variabilis</name>
    <dbReference type="NCBI Taxonomy" id="266805"/>
    <lineage>
        <taxon>Bacteria</taxon>
        <taxon>Pseudomonadati</taxon>
        <taxon>Pseudomonadota</taxon>
        <taxon>Gammaproteobacteria</taxon>
        <taxon>Cellvibrionales</taxon>
        <taxon>Microbulbiferaceae</taxon>
        <taxon>Microbulbifer</taxon>
    </lineage>
</organism>
<evidence type="ECO:0000313" key="2">
    <source>
        <dbReference type="Proteomes" id="UP001055658"/>
    </source>
</evidence>
<evidence type="ECO:0000313" key="1">
    <source>
        <dbReference type="EMBL" id="USD19727.1"/>
    </source>
</evidence>
<keyword evidence="2" id="KW-1185">Reference proteome</keyword>
<name>A0ABY4VBB7_9GAMM</name>
<dbReference type="EMBL" id="CP092418">
    <property type="protein sequence ID" value="USD19727.1"/>
    <property type="molecule type" value="Genomic_DNA"/>
</dbReference>
<dbReference type="InterPro" id="IPR036102">
    <property type="entry name" value="OsmC/Ohrsf"/>
</dbReference>
<reference evidence="1" key="1">
    <citation type="submission" date="2022-02" db="EMBL/GenBank/DDBJ databases">
        <title>Coral-associated bacteria.</title>
        <authorList>
            <person name="Tang K."/>
            <person name="Wang X."/>
        </authorList>
    </citation>
    <scope>NUCLEOTIDE SEQUENCE</scope>
    <source>
        <strain evidence="1">SCSIO 43006</strain>
    </source>
</reference>
<accession>A0ABY4VBB7</accession>
<dbReference type="Gene3D" id="3.30.300.20">
    <property type="match status" value="1"/>
</dbReference>
<dbReference type="RefSeq" id="WP_252081824.1">
    <property type="nucleotide sequence ID" value="NZ_CP092418.1"/>
</dbReference>
<sequence>MQSDSQNALKAAIVRKVTALPKLSKIQVDPPVKERGSFHFQVNLSAKAALEEGYLKTATVQANVPGCGAFELLCDEGTIIGGADSAPAPLDYLSAGIAFCFLSHISIYINQNKLDVESVKIEQQMRFKAEVYKMQECTDTPPKGVCEGVETVVFVKSAESREAIERMVGVCRAACMGLQTVVNAVPARITLAFNES</sequence>
<dbReference type="InterPro" id="IPR015946">
    <property type="entry name" value="KH_dom-like_a/b"/>
</dbReference>
<dbReference type="InterPro" id="IPR003718">
    <property type="entry name" value="OsmC/Ohr_fam"/>
</dbReference>
<protein>
    <submittedName>
        <fullName evidence="1">OsmC family protein</fullName>
    </submittedName>
</protein>
<dbReference type="SUPFAM" id="SSF82784">
    <property type="entry name" value="OsmC-like"/>
    <property type="match status" value="1"/>
</dbReference>
<proteinExistence type="predicted"/>
<dbReference type="Proteomes" id="UP001055658">
    <property type="component" value="Chromosome"/>
</dbReference>